<keyword evidence="4" id="KW-0862">Zinc</keyword>
<dbReference type="Proteomes" id="UP000482155">
    <property type="component" value="Unassembled WGS sequence"/>
</dbReference>
<dbReference type="Gene3D" id="3.30.70.360">
    <property type="match status" value="1"/>
</dbReference>
<name>A0A6B3SUC1_9BURK</name>
<dbReference type="GO" id="GO:0016787">
    <property type="term" value="F:hydrolase activity"/>
    <property type="evidence" value="ECO:0007669"/>
    <property type="project" value="UniProtKB-KW"/>
</dbReference>
<comment type="cofactor">
    <cofactor evidence="1">
        <name>Zn(2+)</name>
        <dbReference type="ChEBI" id="CHEBI:29105"/>
    </cofactor>
</comment>
<dbReference type="PROSITE" id="PS51257">
    <property type="entry name" value="PROKAR_LIPOPROTEIN"/>
    <property type="match status" value="1"/>
</dbReference>
<gene>
    <name evidence="7" type="ORF">G3574_12815</name>
</gene>
<keyword evidence="3 7" id="KW-0378">Hydrolase</keyword>
<dbReference type="InterPro" id="IPR011650">
    <property type="entry name" value="Peptidase_M20_dimer"/>
</dbReference>
<dbReference type="Pfam" id="PF07687">
    <property type="entry name" value="M20_dimer"/>
    <property type="match status" value="1"/>
</dbReference>
<dbReference type="PANTHER" id="PTHR43808">
    <property type="entry name" value="ACETYLORNITHINE DEACETYLASE"/>
    <property type="match status" value="1"/>
</dbReference>
<keyword evidence="8" id="KW-1185">Reference proteome</keyword>
<dbReference type="Pfam" id="PF01546">
    <property type="entry name" value="Peptidase_M20"/>
    <property type="match status" value="1"/>
</dbReference>
<dbReference type="PANTHER" id="PTHR43808:SF17">
    <property type="entry name" value="PEPTIDASE M20"/>
    <property type="match status" value="1"/>
</dbReference>
<accession>A0A6B3SUC1</accession>
<dbReference type="SUPFAM" id="SSF55031">
    <property type="entry name" value="Bacterial exopeptidase dimerisation domain"/>
    <property type="match status" value="1"/>
</dbReference>
<feature type="chain" id="PRO_5025646405" evidence="5">
    <location>
        <begin position="24"/>
        <end position="442"/>
    </location>
</feature>
<evidence type="ECO:0000256" key="2">
    <source>
        <dbReference type="ARBA" id="ARBA00022723"/>
    </source>
</evidence>
<evidence type="ECO:0000256" key="1">
    <source>
        <dbReference type="ARBA" id="ARBA00001947"/>
    </source>
</evidence>
<feature type="domain" description="Peptidase M20 dimerisation" evidence="6">
    <location>
        <begin position="223"/>
        <end position="318"/>
    </location>
</feature>
<comment type="caution">
    <text evidence="7">The sequence shown here is derived from an EMBL/GenBank/DDBJ whole genome shotgun (WGS) entry which is preliminary data.</text>
</comment>
<feature type="signal peptide" evidence="5">
    <location>
        <begin position="1"/>
        <end position="23"/>
    </location>
</feature>
<evidence type="ECO:0000256" key="3">
    <source>
        <dbReference type="ARBA" id="ARBA00022801"/>
    </source>
</evidence>
<keyword evidence="5" id="KW-0732">Signal</keyword>
<dbReference type="PROSITE" id="PS00758">
    <property type="entry name" value="ARGE_DAPE_CPG2_1"/>
    <property type="match status" value="1"/>
</dbReference>
<dbReference type="RefSeq" id="WP_163963700.1">
    <property type="nucleotide sequence ID" value="NZ_JAAIVB010000041.1"/>
</dbReference>
<evidence type="ECO:0000256" key="4">
    <source>
        <dbReference type="ARBA" id="ARBA00022833"/>
    </source>
</evidence>
<dbReference type="SUPFAM" id="SSF53187">
    <property type="entry name" value="Zn-dependent exopeptidases"/>
    <property type="match status" value="1"/>
</dbReference>
<dbReference type="EMBL" id="JAAIVB010000041">
    <property type="protein sequence ID" value="NEX61962.1"/>
    <property type="molecule type" value="Genomic_DNA"/>
</dbReference>
<reference evidence="7 8" key="1">
    <citation type="submission" date="2020-02" db="EMBL/GenBank/DDBJ databases">
        <authorList>
            <person name="Kim M.K."/>
        </authorList>
    </citation>
    <scope>NUCLEOTIDE SEQUENCE [LARGE SCALE GENOMIC DNA]</scope>
    <source>
        <strain evidence="7 8">17J57-3</strain>
    </source>
</reference>
<evidence type="ECO:0000259" key="6">
    <source>
        <dbReference type="Pfam" id="PF07687"/>
    </source>
</evidence>
<dbReference type="GO" id="GO:0046872">
    <property type="term" value="F:metal ion binding"/>
    <property type="evidence" value="ECO:0007669"/>
    <property type="project" value="UniProtKB-KW"/>
</dbReference>
<protein>
    <submittedName>
        <fullName evidence="7">M20/M25/M40 family metallo-hydrolase</fullName>
    </submittedName>
</protein>
<dbReference type="InterPro" id="IPR036264">
    <property type="entry name" value="Bact_exopeptidase_dim_dom"/>
</dbReference>
<organism evidence="7 8">
    <name type="scientific">Noviherbaspirillum galbum</name>
    <dbReference type="NCBI Taxonomy" id="2709383"/>
    <lineage>
        <taxon>Bacteria</taxon>
        <taxon>Pseudomonadati</taxon>
        <taxon>Pseudomonadota</taxon>
        <taxon>Betaproteobacteria</taxon>
        <taxon>Burkholderiales</taxon>
        <taxon>Oxalobacteraceae</taxon>
        <taxon>Noviherbaspirillum</taxon>
    </lineage>
</organism>
<dbReference type="InterPro" id="IPR050072">
    <property type="entry name" value="Peptidase_M20A"/>
</dbReference>
<dbReference type="InterPro" id="IPR001261">
    <property type="entry name" value="ArgE/DapE_CS"/>
</dbReference>
<evidence type="ECO:0000313" key="8">
    <source>
        <dbReference type="Proteomes" id="UP000482155"/>
    </source>
</evidence>
<dbReference type="AlphaFoldDB" id="A0A6B3SUC1"/>
<proteinExistence type="predicted"/>
<evidence type="ECO:0000313" key="7">
    <source>
        <dbReference type="EMBL" id="NEX61962.1"/>
    </source>
</evidence>
<dbReference type="Gene3D" id="3.40.630.10">
    <property type="entry name" value="Zn peptidases"/>
    <property type="match status" value="1"/>
</dbReference>
<dbReference type="InterPro" id="IPR002933">
    <property type="entry name" value="Peptidase_M20"/>
</dbReference>
<evidence type="ECO:0000256" key="5">
    <source>
        <dbReference type="SAM" id="SignalP"/>
    </source>
</evidence>
<keyword evidence="2" id="KW-0479">Metal-binding</keyword>
<sequence>MKLAARTALAGAIILGACLPVQAEELVLPAAYPETFDRILSAPQVRQALAALKDDDQNTLADQKALVVIPSPTFKEARRAQAYGKRLAESGLQNVREDAAGNMCGVLPGSGKGPKLLLSAHLDTVFPEQTDLTIKEKDGKLYAPGIADDARGLAAVLSIVRALKASGIRTAGDVWFCGTVGEEGLGDLKGIKQVFKDHMDIDGYIALESPTVQNADISFQAAGSNRYRITYKGPGGHSYQAFGQPSAIHALGRAIAGISDLQTPATPKTTFTVGTIAGGTSVNSIAAEATMDLDMRSNDNDELLKLEAKALQIARDAAAMENKRWGSDKIQVKIDQVGARPGGSPSPNNAVVQALWMGVKATGAAPKLAGARSTEANLPISLGIPAAVVGAGGFSEGIHSPGEWFDPANAYLGPVKALVAILGLVGVEGVSEPLLEKRPPRK</sequence>